<dbReference type="PANTHER" id="PTHR30399:SF1">
    <property type="entry name" value="UTP PYROPHOSPHATASE"/>
    <property type="match status" value="1"/>
</dbReference>
<dbReference type="Pfam" id="PF01863">
    <property type="entry name" value="YgjP-like"/>
    <property type="match status" value="1"/>
</dbReference>
<sequence length="360" mass="40048">MSLSLRSLRSYLLLVSFFPSFLRRVRQAEPMQKTPSRQRPAAALDNPQLDLPLNLPSEPRLSSAAPSPAMPGTPAAPACAMPATLRGDIAPTDTTEAASPPAPPFRAPTAPDGARNRQLVLGSQMLDYRLKRSSRRTIGFTIDGTGLAITAPRWVTIGAIESAIAEKEKWIFKKLTEWQTRVEQRVVPRIEWKDGAQLPYLGRTVTVMMTSAPGTTGKSATQPAFDAESDVLWLGLPALADGQLIRERVQRWLHGQALQVFGERLPVYAAKLGVEFRAYALSSAATRWGSCSSDGKIRLNWRLIHFPVHVIDYVVAHELAHLREMNHSARFWHTVESIFPDFREARHTLKHHPPELLPLL</sequence>
<evidence type="ECO:0000256" key="1">
    <source>
        <dbReference type="SAM" id="MobiDB-lite"/>
    </source>
</evidence>
<evidence type="ECO:0000313" key="3">
    <source>
        <dbReference type="EMBL" id="OXC75730.1"/>
    </source>
</evidence>
<evidence type="ECO:0000313" key="4">
    <source>
        <dbReference type="Proteomes" id="UP000214720"/>
    </source>
</evidence>
<dbReference type="eggNOG" id="COG1451">
    <property type="taxonomic scope" value="Bacteria"/>
</dbReference>
<dbReference type="PANTHER" id="PTHR30399">
    <property type="entry name" value="UNCHARACTERIZED PROTEIN YGJP"/>
    <property type="match status" value="1"/>
</dbReference>
<dbReference type="Gene3D" id="3.30.2010.10">
    <property type="entry name" value="Metalloproteases ('zincins'), catalytic domain"/>
    <property type="match status" value="1"/>
</dbReference>
<comment type="caution">
    <text evidence="3">The sequence shown here is derived from an EMBL/GenBank/DDBJ whole genome shotgun (WGS) entry which is preliminary data.</text>
</comment>
<dbReference type="GO" id="GO:0016787">
    <property type="term" value="F:hydrolase activity"/>
    <property type="evidence" value="ECO:0007669"/>
    <property type="project" value="UniProtKB-KW"/>
</dbReference>
<organism evidence="3 4">
    <name type="scientific">Caballeronia sordidicola</name>
    <name type="common">Burkholderia sordidicola</name>
    <dbReference type="NCBI Taxonomy" id="196367"/>
    <lineage>
        <taxon>Bacteria</taxon>
        <taxon>Pseudomonadati</taxon>
        <taxon>Pseudomonadota</taxon>
        <taxon>Betaproteobacteria</taxon>
        <taxon>Burkholderiales</taxon>
        <taxon>Burkholderiaceae</taxon>
        <taxon>Caballeronia</taxon>
    </lineage>
</organism>
<dbReference type="CDD" id="cd07344">
    <property type="entry name" value="M48_yhfN_like"/>
    <property type="match status" value="1"/>
</dbReference>
<dbReference type="Proteomes" id="UP000214720">
    <property type="component" value="Unassembled WGS sequence"/>
</dbReference>
<feature type="region of interest" description="Disordered" evidence="1">
    <location>
        <begin position="29"/>
        <end position="76"/>
    </location>
</feature>
<feature type="domain" description="YgjP-like metallopeptidase" evidence="2">
    <location>
        <begin position="136"/>
        <end position="352"/>
    </location>
</feature>
<reference evidence="4" key="1">
    <citation type="submission" date="2017-01" db="EMBL/GenBank/DDBJ databases">
        <title>Genome Analysis of Deinococcus marmoris KOPRI26562.</title>
        <authorList>
            <person name="Kim J.H."/>
            <person name="Oh H.-M."/>
        </authorList>
    </citation>
    <scope>NUCLEOTIDE SEQUENCE [LARGE SCALE GENOMIC DNA]</scope>
    <source>
        <strain evidence="4">PAMC 26633</strain>
    </source>
</reference>
<proteinExistence type="predicted"/>
<gene>
    <name evidence="3" type="ORF">BSU04_26215</name>
</gene>
<keyword evidence="3" id="KW-0378">Hydrolase</keyword>
<dbReference type="EMBL" id="MTHB01000165">
    <property type="protein sequence ID" value="OXC75730.1"/>
    <property type="molecule type" value="Genomic_DNA"/>
</dbReference>
<evidence type="ECO:0000259" key="2">
    <source>
        <dbReference type="Pfam" id="PF01863"/>
    </source>
</evidence>
<protein>
    <submittedName>
        <fullName evidence="3">Metal-dependent hydrolase</fullName>
    </submittedName>
</protein>
<dbReference type="InterPro" id="IPR002725">
    <property type="entry name" value="YgjP-like_metallopeptidase"/>
</dbReference>
<name>A0A226WY86_CABSO</name>
<dbReference type="AlphaFoldDB" id="A0A226WY86"/>
<feature type="region of interest" description="Disordered" evidence="1">
    <location>
        <begin position="90"/>
        <end position="116"/>
    </location>
</feature>
<dbReference type="InterPro" id="IPR053136">
    <property type="entry name" value="UTP_pyrophosphatase-like"/>
</dbReference>
<feature type="compositionally biased region" description="Low complexity" evidence="1">
    <location>
        <begin position="40"/>
        <end position="76"/>
    </location>
</feature>
<accession>A0A226WY86</accession>